<evidence type="ECO:0000256" key="2">
    <source>
        <dbReference type="SAM" id="MobiDB-lite"/>
    </source>
</evidence>
<gene>
    <name evidence="3" type="ORF">HK100_010321</name>
</gene>
<accession>A0AAD5T3Q8</accession>
<dbReference type="InterPro" id="IPR039604">
    <property type="entry name" value="Bfr1"/>
</dbReference>
<dbReference type="Gene3D" id="1.10.287.1490">
    <property type="match status" value="1"/>
</dbReference>
<feature type="region of interest" description="Disordered" evidence="2">
    <location>
        <begin position="1"/>
        <end position="21"/>
    </location>
</feature>
<dbReference type="GO" id="GO:0008298">
    <property type="term" value="P:intracellular mRNA localization"/>
    <property type="evidence" value="ECO:0007669"/>
    <property type="project" value="TreeGrafter"/>
</dbReference>
<dbReference type="GO" id="GO:0003729">
    <property type="term" value="F:mRNA binding"/>
    <property type="evidence" value="ECO:0007669"/>
    <property type="project" value="TreeGrafter"/>
</dbReference>
<dbReference type="GO" id="GO:0005783">
    <property type="term" value="C:endoplasmic reticulum"/>
    <property type="evidence" value="ECO:0007669"/>
    <property type="project" value="TreeGrafter"/>
</dbReference>
<dbReference type="PANTHER" id="PTHR31027">
    <property type="entry name" value="NUCLEAR SEGREGATION PROTEIN BFR1"/>
    <property type="match status" value="1"/>
</dbReference>
<reference evidence="3" key="1">
    <citation type="submission" date="2020-05" db="EMBL/GenBank/DDBJ databases">
        <title>Phylogenomic resolution of chytrid fungi.</title>
        <authorList>
            <person name="Stajich J.E."/>
            <person name="Amses K."/>
            <person name="Simmons R."/>
            <person name="Seto K."/>
            <person name="Myers J."/>
            <person name="Bonds A."/>
            <person name="Quandt C.A."/>
            <person name="Barry K."/>
            <person name="Liu P."/>
            <person name="Grigoriev I."/>
            <person name="Longcore J.E."/>
            <person name="James T.Y."/>
        </authorList>
    </citation>
    <scope>NUCLEOTIDE SEQUENCE</scope>
    <source>
        <strain evidence="3">JEL0513</strain>
    </source>
</reference>
<keyword evidence="1" id="KW-0175">Coiled coil</keyword>
<sequence length="465" mass="50963">MDSAAAPKHRSFPRPDKEKHHAELDAIKAQIEVLQKQMAALQSKIGSTDNIKTTYDVKITDLKSQLDSLAKERTDINNARNKKMEQIKALSTAIKKKTDDAKTAKDSVKNVADIEARISNLERQISTGSLNINEEKRVVADISALKKQRKMIESAPAGSAVSTVEADKAEVEGLKAELDVLKPRKDEVNAKYDVVKAELNKLNESKKTDRDSFSTLLNEKKELKAQIDALFEEQRAKRDSFKARNEEWLANTKAEREARDQFYKEQKKAEATVRLQKVAEQALENAEIPAFTEEINICNSLVAFLAPFATPGKVVANTVEATTSAFAATNLRKVEAVIPDGAVALKKKDDREEDFFMGGKKGKGKKAPAAAPVTKPFKIDLVTLELFGKLKLEIPVAAGAGVDTAIDAIEAKKAQYLADQAAQTLKNKAAAEARIAALKISAEEGKLEEAIEALEEDVNVEEIAA</sequence>
<dbReference type="PANTHER" id="PTHR31027:SF2">
    <property type="entry name" value="LEBERCILIN DOMAIN-CONTAINING PROTEIN"/>
    <property type="match status" value="1"/>
</dbReference>
<feature type="coiled-coil region" evidence="1">
    <location>
        <begin position="437"/>
        <end position="464"/>
    </location>
</feature>
<keyword evidence="4" id="KW-1185">Reference proteome</keyword>
<evidence type="ECO:0000313" key="3">
    <source>
        <dbReference type="EMBL" id="KAJ3126290.1"/>
    </source>
</evidence>
<dbReference type="GO" id="GO:0042175">
    <property type="term" value="C:nuclear outer membrane-endoplasmic reticulum membrane network"/>
    <property type="evidence" value="ECO:0007669"/>
    <property type="project" value="TreeGrafter"/>
</dbReference>
<feature type="coiled-coil region" evidence="1">
    <location>
        <begin position="185"/>
        <end position="233"/>
    </location>
</feature>
<dbReference type="GO" id="GO:1990904">
    <property type="term" value="C:ribonucleoprotein complex"/>
    <property type="evidence" value="ECO:0007669"/>
    <property type="project" value="TreeGrafter"/>
</dbReference>
<proteinExistence type="predicted"/>
<protein>
    <submittedName>
        <fullName evidence="3">Uncharacterized protein</fullName>
    </submittedName>
</protein>
<organism evidence="3 4">
    <name type="scientific">Physocladia obscura</name>
    <dbReference type="NCBI Taxonomy" id="109957"/>
    <lineage>
        <taxon>Eukaryota</taxon>
        <taxon>Fungi</taxon>
        <taxon>Fungi incertae sedis</taxon>
        <taxon>Chytridiomycota</taxon>
        <taxon>Chytridiomycota incertae sedis</taxon>
        <taxon>Chytridiomycetes</taxon>
        <taxon>Chytridiales</taxon>
        <taxon>Chytriomycetaceae</taxon>
        <taxon>Physocladia</taxon>
    </lineage>
</organism>
<name>A0AAD5T3Q8_9FUNG</name>
<evidence type="ECO:0000256" key="1">
    <source>
        <dbReference type="SAM" id="Coils"/>
    </source>
</evidence>
<dbReference type="EMBL" id="JADGJH010000566">
    <property type="protein sequence ID" value="KAJ3126290.1"/>
    <property type="molecule type" value="Genomic_DNA"/>
</dbReference>
<dbReference type="AlphaFoldDB" id="A0AAD5T3Q8"/>
<comment type="caution">
    <text evidence="3">The sequence shown here is derived from an EMBL/GenBank/DDBJ whole genome shotgun (WGS) entry which is preliminary data.</text>
</comment>
<dbReference type="Proteomes" id="UP001211907">
    <property type="component" value="Unassembled WGS sequence"/>
</dbReference>
<evidence type="ECO:0000313" key="4">
    <source>
        <dbReference type="Proteomes" id="UP001211907"/>
    </source>
</evidence>